<name>A0A8T4KU40_9ARCH</name>
<proteinExistence type="predicted"/>
<dbReference type="EMBL" id="JAGVWD010000037">
    <property type="protein sequence ID" value="MBS3057464.1"/>
    <property type="molecule type" value="Genomic_DNA"/>
</dbReference>
<sequence length="178" mass="19949">MKPKIRGSPKQLEFKQVADLFLGRKTLTFPEIQRIQKKNNIPIMAYTSELIGKFGLKASDFLVLRIKTPPNQESGLLMHSAYPESPVYFPRNKLSKGTFERIKRAFETVNRAIDSGKVKTSGDLSESTEPPHRVYIASELFGKLVNDRELVSAVKTVNNILVTTIAAQAMKPGKPQPH</sequence>
<accession>A0A8T4KU40</accession>
<organism evidence="1 2">
    <name type="scientific">Candidatus Iainarchaeum sp</name>
    <dbReference type="NCBI Taxonomy" id="3101447"/>
    <lineage>
        <taxon>Archaea</taxon>
        <taxon>Candidatus Iainarchaeota</taxon>
        <taxon>Candidatus Iainarchaeia</taxon>
        <taxon>Candidatus Iainarchaeales</taxon>
        <taxon>Candidatus Iainarchaeaceae</taxon>
        <taxon>Candidatus Iainarchaeum</taxon>
    </lineage>
</organism>
<gene>
    <name evidence="1" type="ORF">J4415_02440</name>
</gene>
<comment type="caution">
    <text evidence="1">The sequence shown here is derived from an EMBL/GenBank/DDBJ whole genome shotgun (WGS) entry which is preliminary data.</text>
</comment>
<evidence type="ECO:0000313" key="2">
    <source>
        <dbReference type="Proteomes" id="UP000677687"/>
    </source>
</evidence>
<evidence type="ECO:0000313" key="1">
    <source>
        <dbReference type="EMBL" id="MBS3057464.1"/>
    </source>
</evidence>
<reference evidence="1" key="2">
    <citation type="submission" date="2021-05" db="EMBL/GenBank/DDBJ databases">
        <title>Protein family content uncovers lineage relationships and bacterial pathway maintenance mechanisms in DPANN archaea.</title>
        <authorList>
            <person name="Castelle C.J."/>
            <person name="Meheust R."/>
            <person name="Jaffe A.L."/>
            <person name="Seitz K."/>
            <person name="Gong X."/>
            <person name="Baker B.J."/>
            <person name="Banfield J.F."/>
        </authorList>
    </citation>
    <scope>NUCLEOTIDE SEQUENCE</scope>
    <source>
        <strain evidence="1">RIFCSPHIGHO2_01_FULL_AR10_44_11</strain>
    </source>
</reference>
<protein>
    <submittedName>
        <fullName evidence="1">Uncharacterized protein</fullName>
    </submittedName>
</protein>
<dbReference type="Proteomes" id="UP000677687">
    <property type="component" value="Unassembled WGS sequence"/>
</dbReference>
<dbReference type="AlphaFoldDB" id="A0A8T4KU40"/>
<reference evidence="1" key="1">
    <citation type="submission" date="2021-03" db="EMBL/GenBank/DDBJ databases">
        <authorList>
            <person name="Jaffe A."/>
        </authorList>
    </citation>
    <scope>NUCLEOTIDE SEQUENCE</scope>
    <source>
        <strain evidence="1">RIFCSPHIGHO2_01_FULL_AR10_44_11</strain>
    </source>
</reference>